<dbReference type="RefSeq" id="WP_380128125.1">
    <property type="nucleotide sequence ID" value="NZ_JBHSIU010000126.1"/>
</dbReference>
<comment type="caution">
    <text evidence="1">The sequence shown here is derived from an EMBL/GenBank/DDBJ whole genome shotgun (WGS) entry which is preliminary data.</text>
</comment>
<evidence type="ECO:0000313" key="1">
    <source>
        <dbReference type="EMBL" id="MFC5007483.1"/>
    </source>
</evidence>
<reference evidence="2" key="1">
    <citation type="journal article" date="2019" name="Int. J. Syst. Evol. Microbiol.">
        <title>The Global Catalogue of Microorganisms (GCM) 10K type strain sequencing project: providing services to taxonomists for standard genome sequencing and annotation.</title>
        <authorList>
            <consortium name="The Broad Institute Genomics Platform"/>
            <consortium name="The Broad Institute Genome Sequencing Center for Infectious Disease"/>
            <person name="Wu L."/>
            <person name="Ma J."/>
        </authorList>
    </citation>
    <scope>NUCLEOTIDE SEQUENCE [LARGE SCALE GENOMIC DNA]</scope>
    <source>
        <strain evidence="2">CGMCC 4.7152</strain>
    </source>
</reference>
<keyword evidence="2" id="KW-1185">Reference proteome</keyword>
<proteinExistence type="predicted"/>
<evidence type="ECO:0000313" key="2">
    <source>
        <dbReference type="Proteomes" id="UP001595912"/>
    </source>
</evidence>
<gene>
    <name evidence="1" type="ORF">ACFPIJ_57955</name>
</gene>
<protein>
    <submittedName>
        <fullName evidence="1">Uncharacterized protein</fullName>
    </submittedName>
</protein>
<sequence>MELLKQCSAELGLSRPAAHDSSEVTVERVRCRTAARQQPLAVLAVDIYLGRLQMRATMHSSRFKIVRRLVHQLNGSPRPGSGASGFAVRIDWPAVVGRSVSHDFVRFATTLPKAQRCAASVQRFWRRGPLRPLAVTVAPMTWSEFLSHRQPCPALDCPTAAPLYGMSGGGQACVQQG</sequence>
<dbReference type="Proteomes" id="UP001595912">
    <property type="component" value="Unassembled WGS sequence"/>
</dbReference>
<name>A0ABV9WG74_9ACTN</name>
<organism evidence="1 2">
    <name type="scientific">Dactylosporangium cerinum</name>
    <dbReference type="NCBI Taxonomy" id="1434730"/>
    <lineage>
        <taxon>Bacteria</taxon>
        <taxon>Bacillati</taxon>
        <taxon>Actinomycetota</taxon>
        <taxon>Actinomycetes</taxon>
        <taxon>Micromonosporales</taxon>
        <taxon>Micromonosporaceae</taxon>
        <taxon>Dactylosporangium</taxon>
    </lineage>
</organism>
<accession>A0ABV9WG74</accession>
<dbReference type="EMBL" id="JBHSIU010000126">
    <property type="protein sequence ID" value="MFC5007483.1"/>
    <property type="molecule type" value="Genomic_DNA"/>
</dbReference>